<feature type="region of interest" description="Disordered" evidence="5">
    <location>
        <begin position="42"/>
        <end position="397"/>
    </location>
</feature>
<feature type="compositionally biased region" description="Basic and acidic residues" evidence="5">
    <location>
        <begin position="772"/>
        <end position="787"/>
    </location>
</feature>
<feature type="compositionally biased region" description="Polar residues" evidence="5">
    <location>
        <begin position="343"/>
        <end position="360"/>
    </location>
</feature>
<gene>
    <name evidence="7" type="ORF">C2S53_004234</name>
</gene>
<evidence type="ECO:0000313" key="8">
    <source>
        <dbReference type="Proteomes" id="UP001190926"/>
    </source>
</evidence>
<evidence type="ECO:0000256" key="1">
    <source>
        <dbReference type="ARBA" id="ARBA00022664"/>
    </source>
</evidence>
<name>A0AAD4IY06_PERFH</name>
<keyword evidence="8" id="KW-1185">Reference proteome</keyword>
<evidence type="ECO:0000259" key="6">
    <source>
        <dbReference type="PROSITE" id="PS50102"/>
    </source>
</evidence>
<feature type="region of interest" description="Disordered" evidence="5">
    <location>
        <begin position="761"/>
        <end position="799"/>
    </location>
</feature>
<dbReference type="AlphaFoldDB" id="A0AAD4IY06"/>
<feature type="region of interest" description="Disordered" evidence="5">
    <location>
        <begin position="898"/>
        <end position="929"/>
    </location>
</feature>
<feature type="compositionally biased region" description="Basic and acidic residues" evidence="5">
    <location>
        <begin position="384"/>
        <end position="397"/>
    </location>
</feature>
<sequence>MARSDSHKETYGTNNQMPPTDFLDGTSARTRPLSYDDVMLRRKNKGDTAQHVSSIPGAADSELAQDNTEWASETPECHPQINDISKPAEENNDSNYNKKVRSGRKADTNAYRKNENLVQDTHDRSLHPDAKSKDKGDRSVRHNRVSEENIEGRNHVSRKKDNGLDKRKDIESYKQDRVSERSRVKSEIVKAQLHNEERHVYRKRKTDDRIGSDSDNEYKKRNVRDVRQTDNLTARGREKSVKEKRHKHHSEEDKTRGRNNVKKNDSERKGLEPTRTYLEESRSKRRRSRSKDREKDRGKKSLSQSPKAYKHTLKDKSELAEVSSHSTKDKSGREHSNVDNKRISSNGSNSHYRRNTNTSSGLGGYSPRKRKTEAAAKTPSPTRRSPDRRTAGWDLQPVEKESVMATSNLSNLNTTSQKLSLNIKEYPSITPVAPGVVKPIGVSLHTLSSQIHAVESIQLTQATRPKRRLYVENLPISASEKDLIECFNKLLRPSGVNYIQGTQPCISCMIHKEKSQALLEFLTPEDASAALSLDGMPFSGSSLKLRRPKDYANVTTGLPDKSAGVVDSISDIVEDSPNKIFIGGISKLFSSRMLLEIVRAFGPVKAFHFEFIADTNEPCAFLEYVDHSVTSKACAGLNGMRLGGQVLTAVLATPEPVLENVGTRPTYEIPEHAKPLIKKPTTVLKLKNVLDPECLISLSESELDEILEDIRLECSRFGMVRSVNVAKKTNAFGTMEANEVKNTSACTDAYDLQSANMNHRDEQLGESTSGVREFDKSGPLEDPKELETNSQTLEDKNDSDDIAGLSDMLSGSVEPGNATRSRLVGESLSNEIITGNITKDEACVLPFNGEDVSVGEPPSQSNPGDFTREFGSQQNTSDIELVSNCNNAGSTTSVVNYEQENKPSTEDLKSKEHNAKSVSSEEELKPEEKNIAKNVELDTIEGKELDALFEDDRKDVSVNLGHIFEPSSVIVEYRRPEAACLAAHCLHGRTFDGRVVTVEYVGQDLYQIRLRRERDVPTPSWTLTVAARTYLLYAVCNVVKGVNRDNTCIVLYFTYVSEFHLEAITYRSQCRPPALDSNGRNYAIWKSRMKIYIQSIDERAWIAIIEPWIPPRMEGPDIDVPCFKMVCKYVTAHQAWTILQEHCEGSASVRQTKLRLLTSKFETFQMFEDEQFLLIPKDCVRSPMNPPH</sequence>
<dbReference type="InterPro" id="IPR000504">
    <property type="entry name" value="RRM_dom"/>
</dbReference>
<feature type="domain" description="RRM" evidence="6">
    <location>
        <begin position="467"/>
        <end position="550"/>
    </location>
</feature>
<dbReference type="Proteomes" id="UP001190926">
    <property type="component" value="Unassembled WGS sequence"/>
</dbReference>
<dbReference type="Gene3D" id="3.30.70.330">
    <property type="match status" value="4"/>
</dbReference>
<feature type="domain" description="RRM" evidence="6">
    <location>
        <begin position="578"/>
        <end position="654"/>
    </location>
</feature>
<proteinExistence type="predicted"/>
<dbReference type="PANTHER" id="PTHR23139">
    <property type="entry name" value="RNA-BINDING PROTEIN"/>
    <property type="match status" value="1"/>
</dbReference>
<protein>
    <submittedName>
        <fullName evidence="7">RNA-binding family protein</fullName>
    </submittedName>
</protein>
<dbReference type="Pfam" id="PF00076">
    <property type="entry name" value="RRM_1"/>
    <property type="match status" value="1"/>
</dbReference>
<feature type="compositionally biased region" description="Polar residues" evidence="5">
    <location>
        <begin position="858"/>
        <end position="871"/>
    </location>
</feature>
<keyword evidence="1" id="KW-0507">mRNA processing</keyword>
<feature type="region of interest" description="Disordered" evidence="5">
    <location>
        <begin position="848"/>
        <end position="871"/>
    </location>
</feature>
<dbReference type="PROSITE" id="PS50102">
    <property type="entry name" value="RRM"/>
    <property type="match status" value="2"/>
</dbReference>
<evidence type="ECO:0000313" key="7">
    <source>
        <dbReference type="EMBL" id="KAH6823667.1"/>
    </source>
</evidence>
<dbReference type="EMBL" id="SDAM02000570">
    <property type="protein sequence ID" value="KAH6823667.1"/>
    <property type="molecule type" value="Genomic_DNA"/>
</dbReference>
<dbReference type="GO" id="GO:0008380">
    <property type="term" value="P:RNA splicing"/>
    <property type="evidence" value="ECO:0007669"/>
    <property type="project" value="UniProtKB-KW"/>
</dbReference>
<reference evidence="7 8" key="1">
    <citation type="journal article" date="2021" name="Nat. Commun.">
        <title>Incipient diploidization of the medicinal plant Perilla within 10,000 years.</title>
        <authorList>
            <person name="Zhang Y."/>
            <person name="Shen Q."/>
            <person name="Leng L."/>
            <person name="Zhang D."/>
            <person name="Chen S."/>
            <person name="Shi Y."/>
            <person name="Ning Z."/>
            <person name="Chen S."/>
        </authorList>
    </citation>
    <scope>NUCLEOTIDE SEQUENCE [LARGE SCALE GENOMIC DNA]</scope>
    <source>
        <strain evidence="8">cv. PC099</strain>
    </source>
</reference>
<dbReference type="SUPFAM" id="SSF54928">
    <property type="entry name" value="RNA-binding domain, RBD"/>
    <property type="match status" value="3"/>
</dbReference>
<feature type="compositionally biased region" description="Basic and acidic residues" evidence="5">
    <location>
        <begin position="899"/>
        <end position="915"/>
    </location>
</feature>
<dbReference type="InterPro" id="IPR035979">
    <property type="entry name" value="RBD_domain_sf"/>
</dbReference>
<accession>A0AAD4IY06</accession>
<feature type="compositionally biased region" description="Basic and acidic residues" evidence="5">
    <location>
        <begin position="1"/>
        <end position="10"/>
    </location>
</feature>
<keyword evidence="3" id="KW-0508">mRNA splicing</keyword>
<evidence type="ECO:0000256" key="3">
    <source>
        <dbReference type="ARBA" id="ARBA00023187"/>
    </source>
</evidence>
<keyword evidence="2 4" id="KW-0694">RNA-binding</keyword>
<organism evidence="7 8">
    <name type="scientific">Perilla frutescens var. hirtella</name>
    <name type="common">Perilla citriodora</name>
    <name type="synonym">Perilla setoyensis</name>
    <dbReference type="NCBI Taxonomy" id="608512"/>
    <lineage>
        <taxon>Eukaryota</taxon>
        <taxon>Viridiplantae</taxon>
        <taxon>Streptophyta</taxon>
        <taxon>Embryophyta</taxon>
        <taxon>Tracheophyta</taxon>
        <taxon>Spermatophyta</taxon>
        <taxon>Magnoliopsida</taxon>
        <taxon>eudicotyledons</taxon>
        <taxon>Gunneridae</taxon>
        <taxon>Pentapetalae</taxon>
        <taxon>asterids</taxon>
        <taxon>lamiids</taxon>
        <taxon>Lamiales</taxon>
        <taxon>Lamiaceae</taxon>
        <taxon>Nepetoideae</taxon>
        <taxon>Elsholtzieae</taxon>
        <taxon>Perilla</taxon>
    </lineage>
</organism>
<evidence type="ECO:0000256" key="4">
    <source>
        <dbReference type="PROSITE-ProRule" id="PRU00176"/>
    </source>
</evidence>
<feature type="compositionally biased region" description="Basic and acidic residues" evidence="5">
    <location>
        <begin position="249"/>
        <end position="282"/>
    </location>
</feature>
<feature type="compositionally biased region" description="Basic and acidic residues" evidence="5">
    <location>
        <begin position="326"/>
        <end position="342"/>
    </location>
</feature>
<feature type="region of interest" description="Disordered" evidence="5">
    <location>
        <begin position="1"/>
        <end position="29"/>
    </location>
</feature>
<dbReference type="GO" id="GO:0003723">
    <property type="term" value="F:RNA binding"/>
    <property type="evidence" value="ECO:0007669"/>
    <property type="project" value="UniProtKB-UniRule"/>
</dbReference>
<feature type="compositionally biased region" description="Basic and acidic residues" evidence="5">
    <location>
        <begin position="104"/>
        <end position="228"/>
    </location>
</feature>
<evidence type="ECO:0000256" key="5">
    <source>
        <dbReference type="SAM" id="MobiDB-lite"/>
    </source>
</evidence>
<dbReference type="InterPro" id="IPR012677">
    <property type="entry name" value="Nucleotide-bd_a/b_plait_sf"/>
</dbReference>
<evidence type="ECO:0000256" key="2">
    <source>
        <dbReference type="ARBA" id="ARBA00022884"/>
    </source>
</evidence>
<dbReference type="FunFam" id="3.30.70.330:FF:000879">
    <property type="entry name" value="Splicing factor U2af large subunit A"/>
    <property type="match status" value="1"/>
</dbReference>
<comment type="caution">
    <text evidence="7">The sequence shown here is derived from an EMBL/GenBank/DDBJ whole genome shotgun (WGS) entry which is preliminary data.</text>
</comment>
<dbReference type="GO" id="GO:0006397">
    <property type="term" value="P:mRNA processing"/>
    <property type="evidence" value="ECO:0007669"/>
    <property type="project" value="UniProtKB-KW"/>
</dbReference>
<dbReference type="SMART" id="SM00360">
    <property type="entry name" value="RRM"/>
    <property type="match status" value="2"/>
</dbReference>